<dbReference type="Pfam" id="PF04165">
    <property type="entry name" value="DUF401"/>
    <property type="match status" value="1"/>
</dbReference>
<dbReference type="AlphaFoldDB" id="A0A1T4VTN8"/>
<evidence type="ECO:0000313" key="2">
    <source>
        <dbReference type="EMBL" id="SKA68198.1"/>
    </source>
</evidence>
<dbReference type="EMBL" id="FUYA01000002">
    <property type="protein sequence ID" value="SKA68198.1"/>
    <property type="molecule type" value="Genomic_DNA"/>
</dbReference>
<keyword evidence="1" id="KW-0472">Membrane</keyword>
<feature type="transmembrane region" description="Helical" evidence="1">
    <location>
        <begin position="64"/>
        <end position="83"/>
    </location>
</feature>
<feature type="transmembrane region" description="Helical" evidence="1">
    <location>
        <begin position="368"/>
        <end position="387"/>
    </location>
</feature>
<protein>
    <recommendedName>
        <fullName evidence="4">DUF401 family protein</fullName>
    </recommendedName>
</protein>
<dbReference type="PANTHER" id="PTHR39556">
    <property type="entry name" value="PROTEIN, PUTATIVE-RELATED"/>
    <property type="match status" value="1"/>
</dbReference>
<accession>A0A1T4VTN8</accession>
<name>A0A1T4VTN8_9BACT</name>
<proteinExistence type="predicted"/>
<reference evidence="2 3" key="1">
    <citation type="submission" date="2017-02" db="EMBL/GenBank/DDBJ databases">
        <authorList>
            <person name="Peterson S.W."/>
        </authorList>
    </citation>
    <scope>NUCLEOTIDE SEQUENCE [LARGE SCALE GENOMIC DNA]</scope>
    <source>
        <strain evidence="2 3">DSM 18034</strain>
    </source>
</reference>
<keyword evidence="1" id="KW-1133">Transmembrane helix</keyword>
<dbReference type="STRING" id="1121442.SAMN02745702_00964"/>
<feature type="transmembrane region" description="Helical" evidence="1">
    <location>
        <begin position="104"/>
        <end position="128"/>
    </location>
</feature>
<feature type="transmembrane region" description="Helical" evidence="1">
    <location>
        <begin position="179"/>
        <end position="202"/>
    </location>
</feature>
<dbReference type="InterPro" id="IPR007294">
    <property type="entry name" value="DUF401"/>
</dbReference>
<evidence type="ECO:0000256" key="1">
    <source>
        <dbReference type="SAM" id="Phobius"/>
    </source>
</evidence>
<feature type="transmembrane region" description="Helical" evidence="1">
    <location>
        <begin position="254"/>
        <end position="275"/>
    </location>
</feature>
<feature type="transmembrane region" description="Helical" evidence="1">
    <location>
        <begin position="222"/>
        <end position="247"/>
    </location>
</feature>
<gene>
    <name evidence="2" type="ORF">SAMN02745702_00964</name>
</gene>
<feature type="transmembrane region" description="Helical" evidence="1">
    <location>
        <begin position="407"/>
        <end position="427"/>
    </location>
</feature>
<dbReference type="OrthoDB" id="367235at2"/>
<keyword evidence="3" id="KW-1185">Reference proteome</keyword>
<feature type="transmembrane region" description="Helical" evidence="1">
    <location>
        <begin position="31"/>
        <end position="52"/>
    </location>
</feature>
<feature type="transmembrane region" description="Helical" evidence="1">
    <location>
        <begin position="316"/>
        <end position="337"/>
    </location>
</feature>
<dbReference type="Proteomes" id="UP000189733">
    <property type="component" value="Unassembled WGS sequence"/>
</dbReference>
<organism evidence="2 3">
    <name type="scientific">Desulfobaculum bizertense DSM 18034</name>
    <dbReference type="NCBI Taxonomy" id="1121442"/>
    <lineage>
        <taxon>Bacteria</taxon>
        <taxon>Pseudomonadati</taxon>
        <taxon>Thermodesulfobacteriota</taxon>
        <taxon>Desulfovibrionia</taxon>
        <taxon>Desulfovibrionales</taxon>
        <taxon>Desulfovibrionaceae</taxon>
        <taxon>Desulfobaculum</taxon>
    </lineage>
</organism>
<dbReference type="PANTHER" id="PTHR39556:SF1">
    <property type="entry name" value="PROTEIN, PUTATIVE-RELATED"/>
    <property type="match status" value="1"/>
</dbReference>
<feature type="transmembrane region" description="Helical" evidence="1">
    <location>
        <begin position="6"/>
        <end position="24"/>
    </location>
</feature>
<keyword evidence="1" id="KW-0812">Transmembrane</keyword>
<evidence type="ECO:0000313" key="3">
    <source>
        <dbReference type="Proteomes" id="UP000189733"/>
    </source>
</evidence>
<feature type="transmembrane region" description="Helical" evidence="1">
    <location>
        <begin position="287"/>
        <end position="304"/>
    </location>
</feature>
<dbReference type="RefSeq" id="WP_159445915.1">
    <property type="nucleotide sequence ID" value="NZ_FUYA01000002.1"/>
</dbReference>
<sequence length="428" mass="46845">MHTFSQFFPLIKIAAAFGIMLTGIRLRIGLGLSILAGGGSMALFFGLPISAWPQSAVNGIMDQTTLFLELIVSCIMVLSHLLEKTGQSKRLMAALSVYMQNPKLRLIFFPILIGLLPMPGGAVFSAPMVDSVSHGMHLKGEDKSAVNYWFRHVLEMSWPLYPGLLMASTLSGLPITRLAFYNLMASVIFFMLGYIFILKPIMARATILPIPDKRTGETWKEALIAGLPLITAIGGAIVLEFFIGVFFPSAPFEIGIIIALLSAITCCFVQNHFSIAPVLATFKAKSFWGILWVILTIFVFKQLIHDAQVIQGLAQLASGSTALIVAGVCLPFLVGFISGITLAYVGSTFPIMLGLLAQLGLQQYTLQFTILGMFAGFTGIMVSPIHICFLVSCEYFRANFTQTWRRIALPSMLILFFGSIWFSILMVA</sequence>
<feature type="transmembrane region" description="Helical" evidence="1">
    <location>
        <begin position="343"/>
        <end position="361"/>
    </location>
</feature>
<evidence type="ECO:0008006" key="4">
    <source>
        <dbReference type="Google" id="ProtNLM"/>
    </source>
</evidence>